<evidence type="ECO:0000313" key="3">
    <source>
        <dbReference type="EMBL" id="SDH70472.1"/>
    </source>
</evidence>
<dbReference type="EMBL" id="FNCV01000010">
    <property type="protein sequence ID" value="SDH70472.1"/>
    <property type="molecule type" value="Genomic_DNA"/>
</dbReference>
<name>A0A1G8EL06_9PROT</name>
<dbReference type="InterPro" id="IPR029069">
    <property type="entry name" value="HotDog_dom_sf"/>
</dbReference>
<dbReference type="RefSeq" id="WP_092621080.1">
    <property type="nucleotide sequence ID" value="NZ_FNCV01000010.1"/>
</dbReference>
<evidence type="ECO:0000256" key="1">
    <source>
        <dbReference type="ARBA" id="ARBA00023239"/>
    </source>
</evidence>
<dbReference type="FunFam" id="3.10.129.10:FF:000042">
    <property type="entry name" value="MaoC domain protein dehydratase"/>
    <property type="match status" value="1"/>
</dbReference>
<evidence type="ECO:0000313" key="4">
    <source>
        <dbReference type="Proteomes" id="UP000217076"/>
    </source>
</evidence>
<proteinExistence type="predicted"/>
<feature type="domain" description="MaoC-like" evidence="2">
    <location>
        <begin position="20"/>
        <end position="112"/>
    </location>
</feature>
<keyword evidence="4" id="KW-1185">Reference proteome</keyword>
<dbReference type="GO" id="GO:0019171">
    <property type="term" value="F:(3R)-hydroxyacyl-[acyl-carrier-protein] dehydratase activity"/>
    <property type="evidence" value="ECO:0007669"/>
    <property type="project" value="TreeGrafter"/>
</dbReference>
<keyword evidence="1" id="KW-0456">Lyase</keyword>
<dbReference type="STRING" id="83401.SAMN05421742_11072"/>
<evidence type="ECO:0000259" key="2">
    <source>
        <dbReference type="Pfam" id="PF01575"/>
    </source>
</evidence>
<dbReference type="PANTHER" id="PTHR43437">
    <property type="entry name" value="HYDROXYACYL-THIOESTER DEHYDRATASE TYPE 2, MITOCHONDRIAL-RELATED"/>
    <property type="match status" value="1"/>
</dbReference>
<dbReference type="Gene3D" id="3.10.129.10">
    <property type="entry name" value="Hotdog Thioesterase"/>
    <property type="match status" value="1"/>
</dbReference>
<dbReference type="OrthoDB" id="9800237at2"/>
<dbReference type="PANTHER" id="PTHR43437:SF3">
    <property type="entry name" value="HYDROXYACYL-THIOESTER DEHYDRATASE TYPE 2, MITOCHONDRIAL"/>
    <property type="match status" value="1"/>
</dbReference>
<accession>A0A1G8EL06</accession>
<dbReference type="Pfam" id="PF01575">
    <property type="entry name" value="MaoC_dehydratas"/>
    <property type="match status" value="1"/>
</dbReference>
<reference evidence="4" key="1">
    <citation type="submission" date="2016-10" db="EMBL/GenBank/DDBJ databases">
        <authorList>
            <person name="Varghese N."/>
            <person name="Submissions S."/>
        </authorList>
    </citation>
    <scope>NUCLEOTIDE SEQUENCE [LARGE SCALE GENOMIC DNA]</scope>
    <source>
        <strain evidence="4">930I</strain>
    </source>
</reference>
<dbReference type="InterPro" id="IPR050965">
    <property type="entry name" value="UPF0336/Enoyl-CoA_hydratase"/>
</dbReference>
<gene>
    <name evidence="3" type="ORF">SAMN05421742_11072</name>
</gene>
<dbReference type="InterPro" id="IPR002539">
    <property type="entry name" value="MaoC-like_dom"/>
</dbReference>
<dbReference type="GO" id="GO:0006633">
    <property type="term" value="P:fatty acid biosynthetic process"/>
    <property type="evidence" value="ECO:0007669"/>
    <property type="project" value="TreeGrafter"/>
</dbReference>
<dbReference type="Proteomes" id="UP000217076">
    <property type="component" value="Unassembled WGS sequence"/>
</dbReference>
<dbReference type="SUPFAM" id="SSF54637">
    <property type="entry name" value="Thioesterase/thiol ester dehydrase-isomerase"/>
    <property type="match status" value="1"/>
</dbReference>
<protein>
    <submittedName>
        <fullName evidence="3">3-hydroxybutyryl-CoA dehydratase</fullName>
    </submittedName>
</protein>
<sequence>MTAETAAYAFEDLQPGMTASLGKTISEADILLFAGISCDTNPVHLNEEFASQTMFKGRIAHGMLSAALISAVFGTRMPGPGCIYIGQELRFKAPVRAGDTVNAHVEVTETVPEKKFVKFRTWCTVGDKTVLDGSATIMVPARG</sequence>
<dbReference type="CDD" id="cd03449">
    <property type="entry name" value="R_hydratase"/>
    <property type="match status" value="1"/>
</dbReference>
<dbReference type="AlphaFoldDB" id="A0A1G8EL06"/>
<organism evidence="3 4">
    <name type="scientific">Roseospirillum parvum</name>
    <dbReference type="NCBI Taxonomy" id="83401"/>
    <lineage>
        <taxon>Bacteria</taxon>
        <taxon>Pseudomonadati</taxon>
        <taxon>Pseudomonadota</taxon>
        <taxon>Alphaproteobacteria</taxon>
        <taxon>Rhodospirillales</taxon>
        <taxon>Rhodospirillaceae</taxon>
        <taxon>Roseospirillum</taxon>
    </lineage>
</organism>